<dbReference type="Proteomes" id="UP001295684">
    <property type="component" value="Unassembled WGS sequence"/>
</dbReference>
<gene>
    <name evidence="1" type="ORF">ECRASSUSDP1_LOCUS12779</name>
</gene>
<keyword evidence="2" id="KW-1185">Reference proteome</keyword>
<dbReference type="AlphaFoldDB" id="A0AAD1XGN2"/>
<dbReference type="EMBL" id="CAMPGE010012693">
    <property type="protein sequence ID" value="CAI2371456.1"/>
    <property type="molecule type" value="Genomic_DNA"/>
</dbReference>
<evidence type="ECO:0000313" key="2">
    <source>
        <dbReference type="Proteomes" id="UP001295684"/>
    </source>
</evidence>
<name>A0AAD1XGN2_EUPCR</name>
<accession>A0AAD1XGN2</accession>
<comment type="caution">
    <text evidence="1">The sequence shown here is derived from an EMBL/GenBank/DDBJ whole genome shotgun (WGS) entry which is preliminary data.</text>
</comment>
<proteinExistence type="predicted"/>
<organism evidence="1 2">
    <name type="scientific">Euplotes crassus</name>
    <dbReference type="NCBI Taxonomy" id="5936"/>
    <lineage>
        <taxon>Eukaryota</taxon>
        <taxon>Sar</taxon>
        <taxon>Alveolata</taxon>
        <taxon>Ciliophora</taxon>
        <taxon>Intramacronucleata</taxon>
        <taxon>Spirotrichea</taxon>
        <taxon>Hypotrichia</taxon>
        <taxon>Euplotida</taxon>
        <taxon>Euplotidae</taxon>
        <taxon>Moneuplotes</taxon>
    </lineage>
</organism>
<reference evidence="1" key="1">
    <citation type="submission" date="2023-07" db="EMBL/GenBank/DDBJ databases">
        <authorList>
            <consortium name="AG Swart"/>
            <person name="Singh M."/>
            <person name="Singh A."/>
            <person name="Seah K."/>
            <person name="Emmerich C."/>
        </authorList>
    </citation>
    <scope>NUCLEOTIDE SEQUENCE</scope>
    <source>
        <strain evidence="1">DP1</strain>
    </source>
</reference>
<evidence type="ECO:0000313" key="1">
    <source>
        <dbReference type="EMBL" id="CAI2371456.1"/>
    </source>
</evidence>
<protein>
    <submittedName>
        <fullName evidence="1">Uncharacterized protein</fullName>
    </submittedName>
</protein>
<sequence>MGDIVCCAFRDKPENSSAVPCSMVETSEKRDVDWERKTDDAHQNLDPLVKSSITAPFSISPVRHQNPRHLKKSKKYFI</sequence>